<evidence type="ECO:0000313" key="2">
    <source>
        <dbReference type="EMBL" id="KAK0642053.1"/>
    </source>
</evidence>
<keyword evidence="3" id="KW-1185">Reference proteome</keyword>
<feature type="region of interest" description="Disordered" evidence="1">
    <location>
        <begin position="202"/>
        <end position="262"/>
    </location>
</feature>
<evidence type="ECO:0000313" key="3">
    <source>
        <dbReference type="Proteomes" id="UP001174936"/>
    </source>
</evidence>
<organism evidence="2 3">
    <name type="scientific">Cercophora newfieldiana</name>
    <dbReference type="NCBI Taxonomy" id="92897"/>
    <lineage>
        <taxon>Eukaryota</taxon>
        <taxon>Fungi</taxon>
        <taxon>Dikarya</taxon>
        <taxon>Ascomycota</taxon>
        <taxon>Pezizomycotina</taxon>
        <taxon>Sordariomycetes</taxon>
        <taxon>Sordariomycetidae</taxon>
        <taxon>Sordariales</taxon>
        <taxon>Lasiosphaeriaceae</taxon>
        <taxon>Cercophora</taxon>
    </lineage>
</organism>
<gene>
    <name evidence="2" type="ORF">B0T16DRAFT_394229</name>
</gene>
<name>A0AA40CLQ0_9PEZI</name>
<dbReference type="Proteomes" id="UP001174936">
    <property type="component" value="Unassembled WGS sequence"/>
</dbReference>
<dbReference type="AlphaFoldDB" id="A0AA40CLQ0"/>
<protein>
    <submittedName>
        <fullName evidence="2">Uncharacterized protein</fullName>
    </submittedName>
</protein>
<reference evidence="2" key="1">
    <citation type="submission" date="2023-06" db="EMBL/GenBank/DDBJ databases">
        <title>Genome-scale phylogeny and comparative genomics of the fungal order Sordariales.</title>
        <authorList>
            <consortium name="Lawrence Berkeley National Laboratory"/>
            <person name="Hensen N."/>
            <person name="Bonometti L."/>
            <person name="Westerberg I."/>
            <person name="Brannstrom I.O."/>
            <person name="Guillou S."/>
            <person name="Cros-Aarteil S."/>
            <person name="Calhoun S."/>
            <person name="Haridas S."/>
            <person name="Kuo A."/>
            <person name="Mondo S."/>
            <person name="Pangilinan J."/>
            <person name="Riley R."/>
            <person name="Labutti K."/>
            <person name="Andreopoulos B."/>
            <person name="Lipzen A."/>
            <person name="Chen C."/>
            <person name="Yanf M."/>
            <person name="Daum C."/>
            <person name="Ng V."/>
            <person name="Clum A."/>
            <person name="Steindorff A."/>
            <person name="Ohm R."/>
            <person name="Martin F."/>
            <person name="Silar P."/>
            <person name="Natvig D."/>
            <person name="Lalanne C."/>
            <person name="Gautier V."/>
            <person name="Ament-Velasquez S.L."/>
            <person name="Kruys A."/>
            <person name="Hutchinson M.I."/>
            <person name="Powell A.J."/>
            <person name="Barry K."/>
            <person name="Miller A.N."/>
            <person name="Grigoriev I.V."/>
            <person name="Debuchy R."/>
            <person name="Gladieux P."/>
            <person name="Thoren M.H."/>
            <person name="Johannesson H."/>
        </authorList>
    </citation>
    <scope>NUCLEOTIDE SEQUENCE</scope>
    <source>
        <strain evidence="2">SMH2532-1</strain>
    </source>
</reference>
<sequence>MATILETTKKQIISAVAQTDAIGDTIRVFVSGGSVRGKALRSKIKELCKAHGVQSDPVMTENFKCSKSSETRGAAIGLQTLQQKRSNPEGVWNDEAQFLVDDRNREKTLLLKPNGEQYRLVCNPWFSKNADQGTTGPVINFRDCYDLSPAFAPHKSDWNLEVSLEGSGNDMELVMTHSWRGAKTVCIGDPNKTIQEACPEFAILPSPDSDGKQPTGRKRKSPGDEEISLQGAQAADQNGSGRRMKPQGSLRAVQFDPYAREI</sequence>
<dbReference type="EMBL" id="JAULSV010000006">
    <property type="protein sequence ID" value="KAK0642053.1"/>
    <property type="molecule type" value="Genomic_DNA"/>
</dbReference>
<evidence type="ECO:0000256" key="1">
    <source>
        <dbReference type="SAM" id="MobiDB-lite"/>
    </source>
</evidence>
<accession>A0AA40CLQ0</accession>
<comment type="caution">
    <text evidence="2">The sequence shown here is derived from an EMBL/GenBank/DDBJ whole genome shotgun (WGS) entry which is preliminary data.</text>
</comment>
<proteinExistence type="predicted"/>